<dbReference type="GO" id="GO:0046872">
    <property type="term" value="F:metal ion binding"/>
    <property type="evidence" value="ECO:0007669"/>
    <property type="project" value="UniProtKB-KW"/>
</dbReference>
<feature type="transmembrane region" description="Helical" evidence="12">
    <location>
        <begin position="862"/>
        <end position="881"/>
    </location>
</feature>
<evidence type="ECO:0000256" key="11">
    <source>
        <dbReference type="SAM" id="MobiDB-lite"/>
    </source>
</evidence>
<keyword evidence="7 12" id="KW-0472">Membrane</keyword>
<feature type="binding site" evidence="9">
    <location>
        <position position="1253"/>
    </location>
    <ligand>
        <name>Na(+)</name>
        <dbReference type="ChEBI" id="CHEBI:29101"/>
        <label>1</label>
    </ligand>
</feature>
<feature type="compositionally biased region" description="Basic and acidic residues" evidence="11">
    <location>
        <begin position="108"/>
        <end position="119"/>
    </location>
</feature>
<feature type="transmembrane region" description="Helical" evidence="12">
    <location>
        <begin position="1056"/>
        <end position="1083"/>
    </location>
</feature>
<comment type="subcellular location">
    <subcellularLocation>
        <location evidence="1">Membrane</location>
        <topology evidence="1">Multi-pass membrane protein</topology>
    </subcellularLocation>
</comment>
<feature type="transmembrane region" description="Helical" evidence="12">
    <location>
        <begin position="148"/>
        <end position="169"/>
    </location>
</feature>
<feature type="region of interest" description="Disordered" evidence="11">
    <location>
        <begin position="70"/>
        <end position="140"/>
    </location>
</feature>
<feature type="binding site" evidence="9">
    <location>
        <position position="1138"/>
    </location>
    <ligand>
        <name>Na(+)</name>
        <dbReference type="ChEBI" id="CHEBI:29101"/>
        <label>1</label>
    </ligand>
</feature>
<feature type="region of interest" description="Disordered" evidence="11">
    <location>
        <begin position="729"/>
        <end position="760"/>
    </location>
</feature>
<dbReference type="GO" id="GO:0035725">
    <property type="term" value="P:sodium ion transmembrane transport"/>
    <property type="evidence" value="ECO:0007669"/>
    <property type="project" value="TreeGrafter"/>
</dbReference>
<dbReference type="PRINTS" id="PR01206">
    <property type="entry name" value="ORPHTRNSPORT"/>
</dbReference>
<feature type="transmembrane region" description="Helical" evidence="12">
    <location>
        <begin position="1279"/>
        <end position="1304"/>
    </location>
</feature>
<feature type="transmembrane region" description="Helical" evidence="12">
    <location>
        <begin position="1103"/>
        <end position="1120"/>
    </location>
</feature>
<feature type="binding site" evidence="9">
    <location>
        <position position="1250"/>
    </location>
    <ligand>
        <name>Na(+)</name>
        <dbReference type="ChEBI" id="CHEBI:29101"/>
        <label>1</label>
    </ligand>
</feature>
<feature type="transmembrane region" description="Helical" evidence="12">
    <location>
        <begin position="313"/>
        <end position="330"/>
    </location>
</feature>
<feature type="transmembrane region" description="Helical" evidence="12">
    <location>
        <begin position="395"/>
        <end position="412"/>
    </location>
</feature>
<keyword evidence="8" id="KW-0325">Glycoprotein</keyword>
<feature type="transmembrane region" description="Helical" evidence="12">
    <location>
        <begin position="530"/>
        <end position="559"/>
    </location>
</feature>
<keyword evidence="4 10" id="KW-0812">Transmembrane</keyword>
<dbReference type="STRING" id="6832.A0A553N9D9"/>
<dbReference type="Proteomes" id="UP000318571">
    <property type="component" value="Chromosome 8"/>
</dbReference>
<feature type="transmembrane region" description="Helical" evidence="12">
    <location>
        <begin position="1351"/>
        <end position="1377"/>
    </location>
</feature>
<evidence type="ECO:0000256" key="2">
    <source>
        <dbReference type="ARBA" id="ARBA00006459"/>
    </source>
</evidence>
<protein>
    <recommendedName>
        <fullName evidence="10">Transporter</fullName>
    </recommendedName>
</protein>
<dbReference type="SUPFAM" id="SSF161070">
    <property type="entry name" value="SNF-like"/>
    <property type="match status" value="2"/>
</dbReference>
<evidence type="ECO:0000256" key="7">
    <source>
        <dbReference type="ARBA" id="ARBA00023136"/>
    </source>
</evidence>
<feature type="transmembrane region" description="Helical" evidence="12">
    <location>
        <begin position="893"/>
        <end position="915"/>
    </location>
</feature>
<dbReference type="OMA" id="CMVKGIT"/>
<dbReference type="EMBL" id="VCGU01000459">
    <property type="protein sequence ID" value="TRY62071.1"/>
    <property type="molecule type" value="Genomic_DNA"/>
</dbReference>
<dbReference type="PANTHER" id="PTHR11616">
    <property type="entry name" value="SODIUM/CHLORIDE DEPENDENT TRANSPORTER"/>
    <property type="match status" value="1"/>
</dbReference>
<feature type="region of interest" description="Disordered" evidence="11">
    <location>
        <begin position="795"/>
        <end position="855"/>
    </location>
</feature>
<feature type="compositionally biased region" description="Polar residues" evidence="11">
    <location>
        <begin position="37"/>
        <end position="49"/>
    </location>
</feature>
<keyword evidence="5 10" id="KW-0769">Symport</keyword>
<feature type="transmembrane region" description="Helical" evidence="12">
    <location>
        <begin position="1023"/>
        <end position="1044"/>
    </location>
</feature>
<keyword evidence="9" id="KW-0479">Metal-binding</keyword>
<evidence type="ECO:0000313" key="14">
    <source>
        <dbReference type="Proteomes" id="UP000318571"/>
    </source>
</evidence>
<feature type="binding site" evidence="9">
    <location>
        <position position="1254"/>
    </location>
    <ligand>
        <name>Na(+)</name>
        <dbReference type="ChEBI" id="CHEBI:29101"/>
        <label>1</label>
    </ligand>
</feature>
<evidence type="ECO:0000256" key="1">
    <source>
        <dbReference type="ARBA" id="ARBA00004141"/>
    </source>
</evidence>
<feature type="region of interest" description="Disordered" evidence="11">
    <location>
        <begin position="680"/>
        <end position="700"/>
    </location>
</feature>
<dbReference type="GO" id="GO:0015293">
    <property type="term" value="F:symporter activity"/>
    <property type="evidence" value="ECO:0007669"/>
    <property type="project" value="UniProtKB-KW"/>
</dbReference>
<evidence type="ECO:0000256" key="9">
    <source>
        <dbReference type="PIRSR" id="PIRSR600175-1"/>
    </source>
</evidence>
<dbReference type="PANTHER" id="PTHR11616:SF182">
    <property type="entry name" value="TRANSPORTER"/>
    <property type="match status" value="1"/>
</dbReference>
<feature type="transmembrane region" description="Helical" evidence="12">
    <location>
        <begin position="1238"/>
        <end position="1259"/>
    </location>
</feature>
<accession>A0A553N9D9</accession>
<evidence type="ECO:0000256" key="8">
    <source>
        <dbReference type="ARBA" id="ARBA00023180"/>
    </source>
</evidence>
<evidence type="ECO:0000256" key="5">
    <source>
        <dbReference type="ARBA" id="ARBA00022847"/>
    </source>
</evidence>
<comment type="similarity">
    <text evidence="2 10">Belongs to the sodium:neurotransmitter symporter (SNF) (TC 2.A.22) family.</text>
</comment>
<dbReference type="InterPro" id="IPR037272">
    <property type="entry name" value="SNS_sf"/>
</dbReference>
<evidence type="ECO:0000256" key="4">
    <source>
        <dbReference type="ARBA" id="ARBA00022692"/>
    </source>
</evidence>
<reference evidence="13 14" key="1">
    <citation type="journal article" date="2018" name="Nat. Ecol. Evol.">
        <title>Genomic signatures of mitonuclear coevolution across populations of Tigriopus californicus.</title>
        <authorList>
            <person name="Barreto F.S."/>
            <person name="Watson E.T."/>
            <person name="Lima T.G."/>
            <person name="Willett C.S."/>
            <person name="Edmands S."/>
            <person name="Li W."/>
            <person name="Burton R.S."/>
        </authorList>
    </citation>
    <scope>NUCLEOTIDE SEQUENCE [LARGE SCALE GENOMIC DNA]</scope>
    <source>
        <strain evidence="13 14">San Diego</strain>
    </source>
</reference>
<feature type="compositionally biased region" description="Basic and acidic residues" evidence="11">
    <location>
        <begin position="800"/>
        <end position="855"/>
    </location>
</feature>
<dbReference type="GO" id="GO:0006865">
    <property type="term" value="P:amino acid transport"/>
    <property type="evidence" value="ECO:0007669"/>
    <property type="project" value="TreeGrafter"/>
</dbReference>
<keyword evidence="6 12" id="KW-1133">Transmembrane helix</keyword>
<feature type="binding site" evidence="9">
    <location>
        <position position="1106"/>
    </location>
    <ligand>
        <name>Na(+)</name>
        <dbReference type="ChEBI" id="CHEBI:29101"/>
        <label>1</label>
    </ligand>
</feature>
<feature type="transmembrane region" description="Helical" evidence="12">
    <location>
        <begin position="424"/>
        <end position="445"/>
    </location>
</feature>
<proteinExistence type="inferred from homology"/>
<feature type="transmembrane region" description="Helical" evidence="12">
    <location>
        <begin position="181"/>
        <end position="201"/>
    </location>
</feature>
<feature type="transmembrane region" description="Helical" evidence="12">
    <location>
        <begin position="1132"/>
        <end position="1153"/>
    </location>
</feature>
<dbReference type="InterPro" id="IPR000175">
    <property type="entry name" value="Na/ntran_symport"/>
</dbReference>
<keyword evidence="14" id="KW-1185">Reference proteome</keyword>
<dbReference type="Pfam" id="PF00209">
    <property type="entry name" value="SNF"/>
    <property type="match status" value="2"/>
</dbReference>
<feature type="binding site" evidence="9">
    <location>
        <position position="873"/>
    </location>
    <ligand>
        <name>Na(+)</name>
        <dbReference type="ChEBI" id="CHEBI:29101"/>
        <label>1</label>
    </ligand>
</feature>
<dbReference type="GO" id="GO:0005886">
    <property type="term" value="C:plasma membrane"/>
    <property type="evidence" value="ECO:0007669"/>
    <property type="project" value="InterPro"/>
</dbReference>
<evidence type="ECO:0000313" key="13">
    <source>
        <dbReference type="EMBL" id="TRY62071.1"/>
    </source>
</evidence>
<keyword evidence="3 10" id="KW-0813">Transport</keyword>
<keyword evidence="9" id="KW-0915">Sodium</keyword>
<feature type="binding site" evidence="9">
    <location>
        <position position="872"/>
    </location>
    <ligand>
        <name>Na(+)</name>
        <dbReference type="ChEBI" id="CHEBI:29101"/>
        <label>1</label>
    </ligand>
</feature>
<feature type="transmembrane region" description="Helical" evidence="12">
    <location>
        <begin position="602"/>
        <end position="625"/>
    </location>
</feature>
<gene>
    <name evidence="13" type="ORF">TCAL_02159</name>
</gene>
<evidence type="ECO:0000256" key="6">
    <source>
        <dbReference type="ARBA" id="ARBA00022989"/>
    </source>
</evidence>
<comment type="caution">
    <text evidence="13">The sequence shown here is derived from an EMBL/GenBank/DDBJ whole genome shotgun (WGS) entry which is preliminary data.</text>
</comment>
<sequence>MANFSQLRRRQSSREILFRHQLHDDLEGRARHHSVSGRPTPQFQRQLSETPEHDELASLMWEMRPRYATSAGELKRKHKRDRLRRESGQRHESGDKNESGPLPVPKKTHLDTIKDEVEPPSRVSSTHSFVQPPDPEGGETREAWDSKITFILATIGYAVGLGNVWRFPYLAQKNGGGAFLIPYWIMLFAEGLPIFLLELAIGQRLRKGSIGVWKQMSPYLGGIGIASGVVSFNVALYYNTIIAWCLNYFVRSFQFPLPWSICPPLNSSFTEETAANSSNFIPVEECGLSSPTQYFWYRETLNISDDIENPNNFNWIICLCLLASWVLVYLCMVKGITENPSVIYVTAIYPYVVLIIFFVRGLTLEGMEDGVLHFFTPRWERLADPLVWLEAGTQIFFSLGLAFGGLIAYSSYNPVNNNCTRDALLVAFTNCCTSMFAGVVIFSIMGFKANVVHKECLALQNTTLLNYFQTTDIVVPEDGFVLYTTPEGELLNKSVPFCSLAKELDNSASGTGLAFILFTEAVNQFPFGNLWAIMFFLMLFTLGLDSQFGTLQGVIQCVIDLKLMPNVRKEVLTGVICGACLVISMVFSHGSGNYIFTLFDNFAGSIPLLVIALMECIAVAYVYGIKRYCGITLLKPEPAGWFPGEELKSFYQIEDYKPTKVEKTLFGMRDDGSEGLCFPTMPQDHVAPPTRPTIKTGGDDEENIIQLFRRQSSRQDSLCRSLSRNQAANVEGQDLGPQQPVWQQKRRRGFHGKINPQDAKDQMEMASLMWEHRPKYADIASGKKKTRNYADVVAGRTYKAKQDPGTTKDEIGPRNQDEKQNDDTGEKEGAISSHERSDGDSERDKFKPPPGEERGEAWDSKITYVLATVGYAVGLGNVWRFPYLAQKNGGGAFLIPYLVMLLIEGLPIFLLELAIGQRLRKGSIGAWKQISKYTAGIGITAGIVSFNVALYYNAIIAWCLHYFARSFQYPLPWSVCPGNEGNLTEEVIPLFNECQASSPTQYFWYRETLNVTADIDDIGDFNFIIFACLLLAWLIVYFCMVKGITENPRVIHVTAIYPYVVLIIFFIRAMMLEGMSDGVIYLFNPKWEMLYSPIVWLEAGTQIFFSLGLAFGGLIAYSSYNPVNNNCTRDAILVAATNFSTSIFAAIVIFAIMGFKANNIHKECLVKQNDTLVELFGTYDITVPESGIVEHIDLDGILVNKSVPFCDLMKELDQSASGTGLAFILFTEAVNQFPFGNLWAVLFFLMLFTLGLDSQFGTLQGVIQCAIDLKILPNLRKELLTALICGLGLVLSLVFCHGAGNYVFTLFDNFAGSVPLLMIALSECIAIAYIYGLKRFSDDIEMMTGRRPSLFWLICWKYLAPLAMLGILGASVVDMFVNGSGYEGWDAEIGRATKNPWPTWALGVALCLVFLPVMFIPLVAFLEFFGINLPMLSAEEEGWFPVDELKDHYGIKEHNPTKIERFVLGIREDGSEGVFFPAFPHNNCKTADIEENQ</sequence>
<feature type="binding site" evidence="9">
    <location>
        <position position="870"/>
    </location>
    <ligand>
        <name>Na(+)</name>
        <dbReference type="ChEBI" id="CHEBI:29101"/>
        <label>1</label>
    </ligand>
</feature>
<evidence type="ECO:0000256" key="3">
    <source>
        <dbReference type="ARBA" id="ARBA00022448"/>
    </source>
</evidence>
<feature type="transmembrane region" description="Helical" evidence="12">
    <location>
        <begin position="571"/>
        <end position="590"/>
    </location>
</feature>
<feature type="transmembrane region" description="Helical" evidence="12">
    <location>
        <begin position="936"/>
        <end position="964"/>
    </location>
</feature>
<feature type="region of interest" description="Disordered" evidence="11">
    <location>
        <begin position="29"/>
        <end position="51"/>
    </location>
</feature>
<evidence type="ECO:0000256" key="10">
    <source>
        <dbReference type="RuleBase" id="RU003732"/>
    </source>
</evidence>
<feature type="transmembrane region" description="Helical" evidence="12">
    <location>
        <begin position="1397"/>
        <end position="1422"/>
    </location>
</feature>
<dbReference type="PROSITE" id="PS50267">
    <property type="entry name" value="NA_NEUROTRAN_SYMP_3"/>
    <property type="match status" value="2"/>
</dbReference>
<evidence type="ECO:0000256" key="12">
    <source>
        <dbReference type="SAM" id="Phobius"/>
    </source>
</evidence>
<feature type="compositionally biased region" description="Basic and acidic residues" evidence="11">
    <location>
        <begin position="83"/>
        <end position="98"/>
    </location>
</feature>
<feature type="transmembrane region" description="Helical" evidence="12">
    <location>
        <begin position="222"/>
        <end position="250"/>
    </location>
</feature>
<dbReference type="PROSITE" id="PS00610">
    <property type="entry name" value="NA_NEUROTRAN_SYMP_1"/>
    <property type="match status" value="2"/>
</dbReference>
<feature type="transmembrane region" description="Helical" evidence="12">
    <location>
        <begin position="342"/>
        <end position="362"/>
    </location>
</feature>
<name>A0A553N9D9_TIGCA</name>
<dbReference type="PRINTS" id="PR00176">
    <property type="entry name" value="NANEUSMPORT"/>
</dbReference>
<feature type="binding site" evidence="9">
    <location>
        <position position="877"/>
    </location>
    <ligand>
        <name>Na(+)</name>
        <dbReference type="ChEBI" id="CHEBI:29101"/>
        <label>1</label>
    </ligand>
</feature>
<dbReference type="InterPro" id="IPR002438">
    <property type="entry name" value="Neutral_aa_SLC6"/>
</dbReference>
<feature type="transmembrane region" description="Helical" evidence="12">
    <location>
        <begin position="1310"/>
        <end position="1331"/>
    </location>
</feature>
<organism evidence="13 14">
    <name type="scientific">Tigriopus californicus</name>
    <name type="common">Marine copepod</name>
    <dbReference type="NCBI Taxonomy" id="6832"/>
    <lineage>
        <taxon>Eukaryota</taxon>
        <taxon>Metazoa</taxon>
        <taxon>Ecdysozoa</taxon>
        <taxon>Arthropoda</taxon>
        <taxon>Crustacea</taxon>
        <taxon>Multicrustacea</taxon>
        <taxon>Hexanauplia</taxon>
        <taxon>Copepoda</taxon>
        <taxon>Harpacticoida</taxon>
        <taxon>Harpacticidae</taxon>
        <taxon>Tigriopus</taxon>
    </lineage>
</organism>